<dbReference type="AlphaFoldDB" id="A0A2A6CXB3"/>
<proteinExistence type="predicted"/>
<gene>
    <name evidence="1" type="primary">WBGene00115279</name>
</gene>
<dbReference type="Proteomes" id="UP000005239">
    <property type="component" value="Unassembled WGS sequence"/>
</dbReference>
<protein>
    <submittedName>
        <fullName evidence="1">Uncharacterized protein</fullName>
    </submittedName>
</protein>
<accession>A0A2A6CXB3</accession>
<evidence type="ECO:0000313" key="2">
    <source>
        <dbReference type="Proteomes" id="UP000005239"/>
    </source>
</evidence>
<reference evidence="2" key="1">
    <citation type="journal article" date="2008" name="Nat. Genet.">
        <title>The Pristionchus pacificus genome provides a unique perspective on nematode lifestyle and parasitism.</title>
        <authorList>
            <person name="Dieterich C."/>
            <person name="Clifton S.W."/>
            <person name="Schuster L.N."/>
            <person name="Chinwalla A."/>
            <person name="Delehaunty K."/>
            <person name="Dinkelacker I."/>
            <person name="Fulton L."/>
            <person name="Fulton R."/>
            <person name="Godfrey J."/>
            <person name="Minx P."/>
            <person name="Mitreva M."/>
            <person name="Roeseler W."/>
            <person name="Tian H."/>
            <person name="Witte H."/>
            <person name="Yang S.P."/>
            <person name="Wilson R.K."/>
            <person name="Sommer R.J."/>
        </authorList>
    </citation>
    <scope>NUCLEOTIDE SEQUENCE [LARGE SCALE GENOMIC DNA]</scope>
    <source>
        <strain evidence="2">PS312</strain>
    </source>
</reference>
<dbReference type="OrthoDB" id="428159at2759"/>
<dbReference type="EnsemblMetazoa" id="PPA25725.1">
    <property type="protein sequence ID" value="PPA25725.1"/>
    <property type="gene ID" value="WBGene00115279"/>
</dbReference>
<sequence>MTLDKGDVQSRRTITRVGEKAIQATVTICKERTSYCLKLSRVQIDNQLDHSPFPCILSIAAPPFTEIVEFNRKPLFEMNLVQRNQTHSLVPEIERLTTSTHAIALKIDLG</sequence>
<name>A0A2A6CXB3_PRIPA</name>
<organism evidence="1 2">
    <name type="scientific">Pristionchus pacificus</name>
    <name type="common">Parasitic nematode worm</name>
    <dbReference type="NCBI Taxonomy" id="54126"/>
    <lineage>
        <taxon>Eukaryota</taxon>
        <taxon>Metazoa</taxon>
        <taxon>Ecdysozoa</taxon>
        <taxon>Nematoda</taxon>
        <taxon>Chromadorea</taxon>
        <taxon>Rhabditida</taxon>
        <taxon>Rhabditina</taxon>
        <taxon>Diplogasteromorpha</taxon>
        <taxon>Diplogasteroidea</taxon>
        <taxon>Neodiplogasteridae</taxon>
        <taxon>Pristionchus</taxon>
    </lineage>
</organism>
<evidence type="ECO:0000313" key="1">
    <source>
        <dbReference type="EnsemblMetazoa" id="PPA25725.1"/>
    </source>
</evidence>
<reference evidence="1" key="2">
    <citation type="submission" date="2022-06" db="UniProtKB">
        <authorList>
            <consortium name="EnsemblMetazoa"/>
        </authorList>
    </citation>
    <scope>IDENTIFICATION</scope>
    <source>
        <strain evidence="1">PS312</strain>
    </source>
</reference>
<keyword evidence="2" id="KW-1185">Reference proteome</keyword>
<accession>A0A8R1UFI6</accession>